<dbReference type="Proteomes" id="UP000420562">
    <property type="component" value="Unassembled WGS sequence"/>
</dbReference>
<accession>A0A7J4ZRQ4</accession>
<evidence type="ECO:0000259" key="1">
    <source>
        <dbReference type="Pfam" id="PF25181"/>
    </source>
</evidence>
<feature type="domain" description="Bbp19-like phage" evidence="1">
    <location>
        <begin position="13"/>
        <end position="62"/>
    </location>
</feature>
<gene>
    <name evidence="2" type="ORF">F6V25_07945</name>
</gene>
<dbReference type="AlphaFoldDB" id="A0A7J4ZRQ4"/>
<keyword evidence="3" id="KW-1185">Reference proteome</keyword>
<dbReference type="EMBL" id="VZQZ01000004">
    <property type="protein sequence ID" value="KAB0665645.1"/>
    <property type="molecule type" value="Genomic_DNA"/>
</dbReference>
<proteinExistence type="predicted"/>
<reference evidence="2 3" key="1">
    <citation type="submission" date="2019-09" db="EMBL/GenBank/DDBJ databases">
        <title>Geobacter sp. Red96, a novel strain isolated from paddy soil.</title>
        <authorList>
            <person name="Xu Z."/>
            <person name="Masuda Y."/>
            <person name="Itoh H."/>
            <person name="Senoo K."/>
        </authorList>
    </citation>
    <scope>NUCLEOTIDE SEQUENCE [LARGE SCALE GENOMIC DNA]</scope>
    <source>
        <strain evidence="2 3">Red96</strain>
    </source>
</reference>
<evidence type="ECO:0000313" key="2">
    <source>
        <dbReference type="EMBL" id="KAB0665645.1"/>
    </source>
</evidence>
<dbReference type="InterPro" id="IPR057447">
    <property type="entry name" value="Bbp19-like_phage"/>
</dbReference>
<organism evidence="2 3">
    <name type="scientific">Oryzomonas japonica</name>
    <dbReference type="NCBI Taxonomy" id="2603858"/>
    <lineage>
        <taxon>Bacteria</taxon>
        <taxon>Pseudomonadati</taxon>
        <taxon>Thermodesulfobacteriota</taxon>
        <taxon>Desulfuromonadia</taxon>
        <taxon>Geobacterales</taxon>
        <taxon>Geobacteraceae</taxon>
        <taxon>Oryzomonas</taxon>
    </lineage>
</organism>
<dbReference type="RefSeq" id="WP_151128086.1">
    <property type="nucleotide sequence ID" value="NZ_VZQZ01000004.1"/>
</dbReference>
<name>A0A7J4ZRQ4_9BACT</name>
<protein>
    <recommendedName>
        <fullName evidence="1">Bbp19-like phage domain-containing protein</fullName>
    </recommendedName>
</protein>
<dbReference type="Pfam" id="PF25181">
    <property type="entry name" value="Phage_Bbp19"/>
    <property type="match status" value="1"/>
</dbReference>
<sequence length="69" mass="7711">MTKRRDGLPDAVYNRVFQQDRDGAAILEELSSKYHDCASYVVGDPHATSFNEGARSVILYLFKRAGSSE</sequence>
<comment type="caution">
    <text evidence="2">The sequence shown here is derived from an EMBL/GenBank/DDBJ whole genome shotgun (WGS) entry which is preliminary data.</text>
</comment>
<evidence type="ECO:0000313" key="3">
    <source>
        <dbReference type="Proteomes" id="UP000420562"/>
    </source>
</evidence>